<keyword evidence="1" id="KW-1133">Transmembrane helix</keyword>
<name>A0AA88MDM2_CHASR</name>
<dbReference type="Proteomes" id="UP001187415">
    <property type="component" value="Unassembled WGS sequence"/>
</dbReference>
<evidence type="ECO:0000313" key="2">
    <source>
        <dbReference type="EMBL" id="KAK2833832.1"/>
    </source>
</evidence>
<keyword evidence="1" id="KW-0812">Transmembrane</keyword>
<feature type="transmembrane region" description="Helical" evidence="1">
    <location>
        <begin position="25"/>
        <end position="47"/>
    </location>
</feature>
<keyword evidence="3" id="KW-1185">Reference proteome</keyword>
<protein>
    <submittedName>
        <fullName evidence="2">Uncharacterized protein</fullName>
    </submittedName>
</protein>
<dbReference type="AlphaFoldDB" id="A0AA88MDM2"/>
<keyword evidence="1" id="KW-0472">Membrane</keyword>
<evidence type="ECO:0000313" key="3">
    <source>
        <dbReference type="Proteomes" id="UP001187415"/>
    </source>
</evidence>
<accession>A0AA88MDM2</accession>
<organism evidence="2 3">
    <name type="scientific">Channa striata</name>
    <name type="common">Snakehead murrel</name>
    <name type="synonym">Ophicephalus striatus</name>
    <dbReference type="NCBI Taxonomy" id="64152"/>
    <lineage>
        <taxon>Eukaryota</taxon>
        <taxon>Metazoa</taxon>
        <taxon>Chordata</taxon>
        <taxon>Craniata</taxon>
        <taxon>Vertebrata</taxon>
        <taxon>Euteleostomi</taxon>
        <taxon>Actinopterygii</taxon>
        <taxon>Neopterygii</taxon>
        <taxon>Teleostei</taxon>
        <taxon>Neoteleostei</taxon>
        <taxon>Acanthomorphata</taxon>
        <taxon>Anabantaria</taxon>
        <taxon>Anabantiformes</taxon>
        <taxon>Channoidei</taxon>
        <taxon>Channidae</taxon>
        <taxon>Channa</taxon>
    </lineage>
</organism>
<dbReference type="EMBL" id="JAUPFM010000013">
    <property type="protein sequence ID" value="KAK2833832.1"/>
    <property type="molecule type" value="Genomic_DNA"/>
</dbReference>
<sequence length="140" mass="15336">MEGIAFVIYGMLLRHKESGGHELPFVWILIAQGALLVVMGTCGICCVCRQSQRSGLKAVCVILAFLALADVTIAMVVFFSCKKSCPTFMPEPSHFGREVTIALFLGTAVLLIFAVICSIFLLRQKQRLNVEFSARFTATS</sequence>
<feature type="transmembrane region" description="Helical" evidence="1">
    <location>
        <begin position="59"/>
        <end position="79"/>
    </location>
</feature>
<evidence type="ECO:0000256" key="1">
    <source>
        <dbReference type="SAM" id="Phobius"/>
    </source>
</evidence>
<gene>
    <name evidence="2" type="ORF">Q5P01_017721</name>
</gene>
<feature type="transmembrane region" description="Helical" evidence="1">
    <location>
        <begin position="99"/>
        <end position="122"/>
    </location>
</feature>
<comment type="caution">
    <text evidence="2">The sequence shown here is derived from an EMBL/GenBank/DDBJ whole genome shotgun (WGS) entry which is preliminary data.</text>
</comment>
<reference evidence="2" key="1">
    <citation type="submission" date="2023-07" db="EMBL/GenBank/DDBJ databases">
        <title>Chromosome-level Genome Assembly of Striped Snakehead (Channa striata).</title>
        <authorList>
            <person name="Liu H."/>
        </authorList>
    </citation>
    <scope>NUCLEOTIDE SEQUENCE</scope>
    <source>
        <strain evidence="2">Gz</strain>
        <tissue evidence="2">Muscle</tissue>
    </source>
</reference>
<proteinExistence type="predicted"/>